<dbReference type="SUPFAM" id="SSF49899">
    <property type="entry name" value="Concanavalin A-like lectins/glucanases"/>
    <property type="match status" value="1"/>
</dbReference>
<feature type="chain" id="PRO_5002300306" evidence="3">
    <location>
        <begin position="28"/>
        <end position="300"/>
    </location>
</feature>
<dbReference type="STRING" id="516051.VC82_1595"/>
<proteinExistence type="inferred from homology"/>
<keyword evidence="3" id="KW-0732">Signal</keyword>
<dbReference type="Pfam" id="PF00722">
    <property type="entry name" value="Glyco_hydro_16"/>
    <property type="match status" value="1"/>
</dbReference>
<dbReference type="GO" id="GO:0004553">
    <property type="term" value="F:hydrolase activity, hydrolyzing O-glycosyl compounds"/>
    <property type="evidence" value="ECO:0007669"/>
    <property type="project" value="InterPro"/>
</dbReference>
<keyword evidence="5" id="KW-0378">Hydrolase</keyword>
<evidence type="ECO:0000256" key="1">
    <source>
        <dbReference type="ARBA" id="ARBA00006865"/>
    </source>
</evidence>
<evidence type="ECO:0000259" key="4">
    <source>
        <dbReference type="PROSITE" id="PS51762"/>
    </source>
</evidence>
<evidence type="ECO:0000313" key="5">
    <source>
        <dbReference type="EMBL" id="AKA35213.1"/>
    </source>
</evidence>
<evidence type="ECO:0000313" key="6">
    <source>
        <dbReference type="Proteomes" id="UP000032726"/>
    </source>
</evidence>
<evidence type="ECO:0000256" key="3">
    <source>
        <dbReference type="SAM" id="SignalP"/>
    </source>
</evidence>
<accession>A0A0D5YTM0</accession>
<dbReference type="CDD" id="cd08023">
    <property type="entry name" value="GH16_laminarinase_like"/>
    <property type="match status" value="1"/>
</dbReference>
<dbReference type="KEGG" id="mlt:VC82_1595"/>
<comment type="similarity">
    <text evidence="1">Belongs to the glycosyl hydrolase 16 family.</text>
</comment>
<dbReference type="PANTHER" id="PTHR10963:SF55">
    <property type="entry name" value="GLYCOSIDE HYDROLASE FAMILY 16 PROTEIN"/>
    <property type="match status" value="1"/>
</dbReference>
<dbReference type="InterPro" id="IPR013320">
    <property type="entry name" value="ConA-like_dom_sf"/>
</dbReference>
<dbReference type="EMBL" id="CP011071">
    <property type="protein sequence ID" value="AKA35213.1"/>
    <property type="molecule type" value="Genomic_DNA"/>
</dbReference>
<feature type="signal peptide" evidence="3">
    <location>
        <begin position="1"/>
        <end position="27"/>
    </location>
</feature>
<dbReference type="Gene3D" id="2.60.120.200">
    <property type="match status" value="1"/>
</dbReference>
<keyword evidence="6" id="KW-1185">Reference proteome</keyword>
<dbReference type="Proteomes" id="UP000032726">
    <property type="component" value="Chromosome"/>
</dbReference>
<feature type="domain" description="GH16" evidence="4">
    <location>
        <begin position="33"/>
        <end position="300"/>
    </location>
</feature>
<dbReference type="InterPro" id="IPR000757">
    <property type="entry name" value="Beta-glucanase-like"/>
</dbReference>
<dbReference type="OrthoDB" id="9809583at2"/>
<evidence type="ECO:0000256" key="2">
    <source>
        <dbReference type="SAM" id="MobiDB-lite"/>
    </source>
</evidence>
<protein>
    <submittedName>
        <fullName evidence="5">B-glycosidase, glycoside hydrolase family 16 protein</fullName>
    </submittedName>
</protein>
<dbReference type="PANTHER" id="PTHR10963">
    <property type="entry name" value="GLYCOSYL HYDROLASE-RELATED"/>
    <property type="match status" value="1"/>
</dbReference>
<feature type="region of interest" description="Disordered" evidence="2">
    <location>
        <begin position="29"/>
        <end position="55"/>
    </location>
</feature>
<dbReference type="PROSITE" id="PS51257">
    <property type="entry name" value="PROKAR_LIPOPROTEIN"/>
    <property type="match status" value="1"/>
</dbReference>
<dbReference type="HOGENOM" id="CLU_019533_0_3_10"/>
<dbReference type="GO" id="GO:0005975">
    <property type="term" value="P:carbohydrate metabolic process"/>
    <property type="evidence" value="ECO:0007669"/>
    <property type="project" value="InterPro"/>
</dbReference>
<keyword evidence="5" id="KW-0326">Glycosidase</keyword>
<dbReference type="RefSeq" id="WP_052698964.1">
    <property type="nucleotide sequence ID" value="NZ_CP011071.1"/>
</dbReference>
<organism evidence="5 6">
    <name type="scientific">Flagellimonas lutaonensis</name>
    <dbReference type="NCBI Taxonomy" id="516051"/>
    <lineage>
        <taxon>Bacteria</taxon>
        <taxon>Pseudomonadati</taxon>
        <taxon>Bacteroidota</taxon>
        <taxon>Flavobacteriia</taxon>
        <taxon>Flavobacteriales</taxon>
        <taxon>Flavobacteriaceae</taxon>
        <taxon>Flagellimonas</taxon>
    </lineage>
</organism>
<dbReference type="PATRIC" id="fig|516051.4.peg.1644"/>
<sequence>MNTKSFFTIVHYSLVVFLFTAMGISSCSSDSSETDDTVPIPDSNTPEEPLDPNRPWNLVWEDDFDGDLSQWNVWESGAFNNEIQFYRPEQLTIEDGILTIDIQRETITGPNNPFDSSPKEFQYVSGRIETKTTFGPSSATGETEYRFMARIKLPPGNGMWPAFWSYGDPWPTQGEIDIVEARGNLPMEFSSNIFYGTEPGIPLTDNNNTVVEHELEVDITADFHTYELIWTANSLEIIFDGETLHKYQASPLNYIATLFGLKQQIVLNTAVGGFFFPNSSPSSFADTSQMQVDWVRVYKR</sequence>
<reference evidence="5 6" key="1">
    <citation type="submission" date="2015-03" db="EMBL/GenBank/DDBJ databases">
        <title>Complete genome sequence of Muricauda lutaonensis CC-HSB-11T, isolated from a coastal hot spring.</title>
        <authorList>
            <person name="Kim K.M."/>
        </authorList>
    </citation>
    <scope>NUCLEOTIDE SEQUENCE [LARGE SCALE GENOMIC DNA]</scope>
    <source>
        <strain evidence="5 6">CC-HSB-11</strain>
    </source>
</reference>
<dbReference type="AlphaFoldDB" id="A0A0D5YTM0"/>
<dbReference type="InterPro" id="IPR050546">
    <property type="entry name" value="Glycosyl_Hydrlase_16"/>
</dbReference>
<dbReference type="PROSITE" id="PS51762">
    <property type="entry name" value="GH16_2"/>
    <property type="match status" value="1"/>
</dbReference>
<gene>
    <name evidence="5" type="ORF">VC82_1595</name>
</gene>
<name>A0A0D5YTM0_9FLAO</name>